<dbReference type="EMBL" id="JAAWVQ010129136">
    <property type="protein sequence ID" value="MBN3283608.1"/>
    <property type="molecule type" value="Genomic_DNA"/>
</dbReference>
<feature type="non-terminal residue" evidence="2">
    <location>
        <position position="870"/>
    </location>
</feature>
<accession>A0ABS2YAW8</accession>
<comment type="caution">
    <text evidence="2">The sequence shown here is derived from an EMBL/GenBank/DDBJ whole genome shotgun (WGS) entry which is preliminary data.</text>
</comment>
<dbReference type="PANTHER" id="PTHR48465:SF1">
    <property type="entry name" value="PROTEIN SSUH2 HOMOLOG"/>
    <property type="match status" value="1"/>
</dbReference>
<reference evidence="2" key="1">
    <citation type="journal article" date="2021" name="Cell">
        <title>Tracing the genetic footprints of vertebrate landing in non-teleost ray-finned fishes.</title>
        <authorList>
            <person name="Bi X."/>
            <person name="Wang K."/>
            <person name="Yang L."/>
            <person name="Pan H."/>
            <person name="Jiang H."/>
            <person name="Wei Q."/>
            <person name="Fang M."/>
            <person name="Yu H."/>
            <person name="Zhu C."/>
            <person name="Cai Y."/>
            <person name="He Y."/>
            <person name="Gan X."/>
            <person name="Zeng H."/>
            <person name="Yu D."/>
            <person name="Zhu Y."/>
            <person name="Jiang H."/>
            <person name="Qiu Q."/>
            <person name="Yang H."/>
            <person name="Zhang Y.E."/>
            <person name="Wang W."/>
            <person name="Zhu M."/>
            <person name="He S."/>
            <person name="Zhang G."/>
        </authorList>
    </citation>
    <scope>NUCLEOTIDE SEQUENCE</scope>
    <source>
        <strain evidence="2">Pddl_001</strain>
    </source>
</reference>
<feature type="non-terminal residue" evidence="2">
    <location>
        <position position="1"/>
    </location>
</feature>
<keyword evidence="3" id="KW-1185">Reference proteome</keyword>
<evidence type="ECO:0000256" key="1">
    <source>
        <dbReference type="SAM" id="MobiDB-lite"/>
    </source>
</evidence>
<dbReference type="InterPro" id="IPR052789">
    <property type="entry name" value="SSUH2_homolog"/>
</dbReference>
<dbReference type="Proteomes" id="UP001166093">
    <property type="component" value="Unassembled WGS sequence"/>
</dbReference>
<organism evidence="2 3">
    <name type="scientific">Polyodon spathula</name>
    <name type="common">North American paddlefish</name>
    <name type="synonym">Squalus spathula</name>
    <dbReference type="NCBI Taxonomy" id="7913"/>
    <lineage>
        <taxon>Eukaryota</taxon>
        <taxon>Metazoa</taxon>
        <taxon>Chordata</taxon>
        <taxon>Craniata</taxon>
        <taxon>Vertebrata</taxon>
        <taxon>Euteleostomi</taxon>
        <taxon>Actinopterygii</taxon>
        <taxon>Chondrostei</taxon>
        <taxon>Acipenseriformes</taxon>
        <taxon>Polyodontidae</taxon>
        <taxon>Polyodon</taxon>
    </lineage>
</organism>
<protein>
    <submittedName>
        <fullName evidence="2">SSUH2 protein</fullName>
    </submittedName>
</protein>
<dbReference type="PANTHER" id="PTHR48465">
    <property type="entry name" value="PROTEIN SSUH2 HOMOLOG"/>
    <property type="match status" value="1"/>
</dbReference>
<sequence length="870" mass="98842">MPIVYFPVTNSLLMEACTQDQRYLQQLDTQEEDSFPHRMQVYPTLLEILPLLKQSGSQVYPKHSLNILQHGMCDATACSFEEVIISTFLFHSIPSISEDTARDALVRYASSKCCYSTEPAEKLVFSNLEALNTYRYRLETFTESRSTEWAQEAYRGQPVDAYTQPPPAPWAIPAKAPTMFKDATQEIKIPNTASVKPCHTCMGTGKTPCTKCAGCGSKQCWVCNGSRVRAGGESCHHCNGSGRTNCDGCTGTGLNSCDTCKGKGQLLIYIRLKIKWTNNMDDFVEVQQSGFPIDRVSAVTGEKVFVDTQYMVYPVVGFPDPAICQAAERLVRQHHAQFAPTCRILQQLCYHSLVRLIEKAVPALFQNGKRPIQVPHTSSVKGCHNCLVLGKSACQKCISSGRTLAICYGMLYYLNKHMILFDAFYMLSFFNLFLCKCKKCSGRGSKTYHTCTGKVQLLFFINLIVEWKNHIFEFVPDKWSGISVDRISKVTEELLLSDTQYLRQSIELIPATCIHYTWKEKTYIYFVYAAEHKVYTDDDPGAFGEDKIYPPPSDRLPKPENDRNASVPHVRLPTVSEDIARAALLEYVGSKWTYRSKPAKELVFRDLTPFTTYRYRLETFTESRGTAWAFEPYTNQLVDGPQYGVPPPPWDVVVEVPHMYTDSSQKVRVPHTSFVKMCHRCHGKGRVRCNQCHGWGKTRCTSCFGSGRKSGKHCTFCHGSGRRRCSRCSGRGSKTCDICKGHRNLMHFIQLIVTWKNQIYEHVPDRCPDFPVKLFEKVNGDKFFVDESALVYPIVGFPEKEVCDASKRGNDEHMARFSGSMHILQQRQTIELIPLTQAFYEYKEQEYNYFVYGIENKVHAPKYPSSCSLL</sequence>
<evidence type="ECO:0000313" key="3">
    <source>
        <dbReference type="Proteomes" id="UP001166093"/>
    </source>
</evidence>
<feature type="region of interest" description="Disordered" evidence="1">
    <location>
        <begin position="546"/>
        <end position="566"/>
    </location>
</feature>
<dbReference type="InterPro" id="IPR036410">
    <property type="entry name" value="HSP_DnaJ_Cys-rich_dom_sf"/>
</dbReference>
<dbReference type="SUPFAM" id="SSF57938">
    <property type="entry name" value="DnaJ/Hsp40 cysteine-rich domain"/>
    <property type="match status" value="1"/>
</dbReference>
<evidence type="ECO:0000313" key="2">
    <source>
        <dbReference type="EMBL" id="MBN3283608.1"/>
    </source>
</evidence>
<proteinExistence type="predicted"/>
<gene>
    <name evidence="2" type="primary">Ssuh2_2</name>
    <name evidence="2" type="ORF">GTO93_0001193</name>
</gene>
<name>A0ABS2YAW8_POLSP</name>